<gene>
    <name evidence="10" type="ORF">SAMN02745229_03602</name>
</gene>
<dbReference type="InterPro" id="IPR004789">
    <property type="entry name" value="Acetalactate_synth_ssu"/>
</dbReference>
<dbReference type="FunFam" id="3.30.70.260:FF:000001">
    <property type="entry name" value="Acetolactate synthase, small subunit"/>
    <property type="match status" value="1"/>
</dbReference>
<dbReference type="GO" id="GO:0005829">
    <property type="term" value="C:cytosol"/>
    <property type="evidence" value="ECO:0007669"/>
    <property type="project" value="TreeGrafter"/>
</dbReference>
<organism evidence="10 11">
    <name type="scientific">Butyrivibrio fibrisolvens DSM 3071</name>
    <dbReference type="NCBI Taxonomy" id="1121131"/>
    <lineage>
        <taxon>Bacteria</taxon>
        <taxon>Bacillati</taxon>
        <taxon>Bacillota</taxon>
        <taxon>Clostridia</taxon>
        <taxon>Lachnospirales</taxon>
        <taxon>Lachnospiraceae</taxon>
        <taxon>Butyrivibrio</taxon>
    </lineage>
</organism>
<dbReference type="GO" id="GO:0009099">
    <property type="term" value="P:L-valine biosynthetic process"/>
    <property type="evidence" value="ECO:0007669"/>
    <property type="project" value="UniProtKB-UniRule"/>
</dbReference>
<dbReference type="GO" id="GO:1990610">
    <property type="term" value="F:acetolactate synthase regulator activity"/>
    <property type="evidence" value="ECO:0007669"/>
    <property type="project" value="UniProtKB-UniRule"/>
</dbReference>
<comment type="pathway">
    <text evidence="1 8">Amino-acid biosynthesis; L-isoleucine biosynthesis; L-isoleucine from 2-oxobutanoate: step 1/4.</text>
</comment>
<dbReference type="Pfam" id="PF22629">
    <property type="entry name" value="ACT_AHAS_ss"/>
    <property type="match status" value="1"/>
</dbReference>
<keyword evidence="11" id="KW-1185">Reference proteome</keyword>
<dbReference type="UniPathway" id="UPA00049">
    <property type="reaction ID" value="UER00059"/>
</dbReference>
<dbReference type="NCBIfam" id="TIGR00119">
    <property type="entry name" value="acolac_sm"/>
    <property type="match status" value="1"/>
</dbReference>
<evidence type="ECO:0000256" key="4">
    <source>
        <dbReference type="ARBA" id="ARBA00011744"/>
    </source>
</evidence>
<dbReference type="NCBIfam" id="NF008864">
    <property type="entry name" value="PRK11895.1"/>
    <property type="match status" value="1"/>
</dbReference>
<evidence type="ECO:0000256" key="7">
    <source>
        <dbReference type="ARBA" id="ARBA00048670"/>
    </source>
</evidence>
<comment type="pathway">
    <text evidence="2 8">Amino-acid biosynthesis; L-valine biosynthesis; L-valine from pyruvate: step 1/4.</text>
</comment>
<dbReference type="InterPro" id="IPR045865">
    <property type="entry name" value="ACT-like_dom_sf"/>
</dbReference>
<dbReference type="InterPro" id="IPR054480">
    <property type="entry name" value="AHAS_small-like_ACT"/>
</dbReference>
<dbReference type="PANTHER" id="PTHR30239:SF0">
    <property type="entry name" value="ACETOLACTATE SYNTHASE SMALL SUBUNIT 1, CHLOROPLASTIC"/>
    <property type="match status" value="1"/>
</dbReference>
<keyword evidence="6 8" id="KW-0100">Branched-chain amino acid biosynthesis</keyword>
<keyword evidence="8" id="KW-0808">Transferase</keyword>
<evidence type="ECO:0000313" key="11">
    <source>
        <dbReference type="Proteomes" id="UP000184278"/>
    </source>
</evidence>
<dbReference type="STRING" id="1121131.SAMN02745229_03602"/>
<dbReference type="CDD" id="cd04878">
    <property type="entry name" value="ACT_AHAS"/>
    <property type="match status" value="1"/>
</dbReference>
<dbReference type="InterPro" id="IPR039557">
    <property type="entry name" value="AHAS_ACT"/>
</dbReference>
<name>A0A1M6DWT7_BUTFI</name>
<dbReference type="InterPro" id="IPR019455">
    <property type="entry name" value="Acetolactate_synth_ssu_C"/>
</dbReference>
<dbReference type="RefSeq" id="WP_073389821.1">
    <property type="nucleotide sequence ID" value="NZ_FQXK01000040.1"/>
</dbReference>
<evidence type="ECO:0000256" key="8">
    <source>
        <dbReference type="RuleBase" id="RU368092"/>
    </source>
</evidence>
<dbReference type="PROSITE" id="PS51671">
    <property type="entry name" value="ACT"/>
    <property type="match status" value="1"/>
</dbReference>
<keyword evidence="5 8" id="KW-0028">Amino-acid biosynthesis</keyword>
<evidence type="ECO:0000256" key="2">
    <source>
        <dbReference type="ARBA" id="ARBA00005025"/>
    </source>
</evidence>
<evidence type="ECO:0000256" key="3">
    <source>
        <dbReference type="ARBA" id="ARBA00006341"/>
    </source>
</evidence>
<dbReference type="InterPro" id="IPR027271">
    <property type="entry name" value="Acetolactate_synth/TF_NikR_C"/>
</dbReference>
<dbReference type="AlphaFoldDB" id="A0A1M6DWT7"/>
<comment type="function">
    <text evidence="8">Catalyzes the conversion of 2 pyruvate molecules into acetolactate in the first common step of the biosynthetic pathway of the branched-amino acids such as leucine, isoleucine, and valine.</text>
</comment>
<dbReference type="SUPFAM" id="SSF55021">
    <property type="entry name" value="ACT-like"/>
    <property type="match status" value="2"/>
</dbReference>
<dbReference type="EMBL" id="FQXK01000040">
    <property type="protein sequence ID" value="SHI77737.1"/>
    <property type="molecule type" value="Genomic_DNA"/>
</dbReference>
<accession>A0A1M6DWT7</accession>
<dbReference type="OrthoDB" id="9787365at2"/>
<reference evidence="11" key="1">
    <citation type="submission" date="2016-11" db="EMBL/GenBank/DDBJ databases">
        <authorList>
            <person name="Varghese N."/>
            <person name="Submissions S."/>
        </authorList>
    </citation>
    <scope>NUCLEOTIDE SEQUENCE [LARGE SCALE GENOMIC DNA]</scope>
    <source>
        <strain evidence="11">DSM 3071</strain>
    </source>
</reference>
<proteinExistence type="inferred from homology"/>
<evidence type="ECO:0000259" key="9">
    <source>
        <dbReference type="PROSITE" id="PS51671"/>
    </source>
</evidence>
<evidence type="ECO:0000256" key="6">
    <source>
        <dbReference type="ARBA" id="ARBA00023304"/>
    </source>
</evidence>
<dbReference type="GO" id="GO:0009097">
    <property type="term" value="P:isoleucine biosynthetic process"/>
    <property type="evidence" value="ECO:0007669"/>
    <property type="project" value="UniProtKB-UniRule"/>
</dbReference>
<dbReference type="UniPathway" id="UPA00047">
    <property type="reaction ID" value="UER00055"/>
</dbReference>
<sequence>MKKIYSVLVENRTGVLSKVAGLFSRRSFNIDSLTVGETEDPTVSRMTIVSSGDKAILEQVEKQLNKKLDIIKVKTFDEPASISRELMLIKVKYNKSNRRDIIENCDIMKAQIVDMSKSYMMIQICDVPERSQLLLSMLRGISIVEVARTGTLALTKCVENENGGK</sequence>
<evidence type="ECO:0000256" key="5">
    <source>
        <dbReference type="ARBA" id="ARBA00022605"/>
    </source>
</evidence>
<protein>
    <recommendedName>
        <fullName evidence="8">Acetolactate synthase small subunit</fullName>
        <shortName evidence="8">AHAS</shortName>
        <shortName evidence="8">ALS</shortName>
        <ecNumber evidence="8">2.2.1.6</ecNumber>
    </recommendedName>
    <alternativeName>
        <fullName evidence="8">Acetohydroxy-acid synthase small subunit</fullName>
    </alternativeName>
</protein>
<comment type="subunit">
    <text evidence="4 8">Dimer of large and small chains.</text>
</comment>
<comment type="similarity">
    <text evidence="3 8">Belongs to the acetolactate synthase small subunit family.</text>
</comment>
<dbReference type="Gene3D" id="3.30.70.1150">
    <property type="entry name" value="ACT-like. Chain A, domain 2"/>
    <property type="match status" value="1"/>
</dbReference>
<dbReference type="GO" id="GO:0003984">
    <property type="term" value="F:acetolactate synthase activity"/>
    <property type="evidence" value="ECO:0007669"/>
    <property type="project" value="UniProtKB-UniRule"/>
</dbReference>
<dbReference type="EC" id="2.2.1.6" evidence="8"/>
<dbReference type="InterPro" id="IPR002912">
    <property type="entry name" value="ACT_dom"/>
</dbReference>
<feature type="domain" description="ACT" evidence="9">
    <location>
        <begin position="4"/>
        <end position="78"/>
    </location>
</feature>
<evidence type="ECO:0000256" key="1">
    <source>
        <dbReference type="ARBA" id="ARBA00004974"/>
    </source>
</evidence>
<dbReference type="Proteomes" id="UP000184278">
    <property type="component" value="Unassembled WGS sequence"/>
</dbReference>
<dbReference type="GeneID" id="89509878"/>
<dbReference type="PANTHER" id="PTHR30239">
    <property type="entry name" value="ACETOLACTATE SYNTHASE SMALL SUBUNIT"/>
    <property type="match status" value="1"/>
</dbReference>
<evidence type="ECO:0000313" key="10">
    <source>
        <dbReference type="EMBL" id="SHI77737.1"/>
    </source>
</evidence>
<comment type="catalytic activity">
    <reaction evidence="7 8">
        <text>2 pyruvate + H(+) = (2S)-2-acetolactate + CO2</text>
        <dbReference type="Rhea" id="RHEA:25249"/>
        <dbReference type="ChEBI" id="CHEBI:15361"/>
        <dbReference type="ChEBI" id="CHEBI:15378"/>
        <dbReference type="ChEBI" id="CHEBI:16526"/>
        <dbReference type="ChEBI" id="CHEBI:58476"/>
        <dbReference type="EC" id="2.2.1.6"/>
    </reaction>
</comment>
<dbReference type="Pfam" id="PF10369">
    <property type="entry name" value="ALS_ss_C"/>
    <property type="match status" value="1"/>
</dbReference>
<dbReference type="Gene3D" id="3.30.70.260">
    <property type="match status" value="1"/>
</dbReference>